<reference evidence="11" key="1">
    <citation type="submission" date="2020-11" db="EMBL/GenBank/DDBJ databases">
        <authorList>
            <person name="Tran Van P."/>
        </authorList>
    </citation>
    <scope>NUCLEOTIDE SEQUENCE</scope>
</reference>
<dbReference type="CDD" id="cd19675">
    <property type="entry name" value="UBR-box_UBR5"/>
    <property type="match status" value="1"/>
</dbReference>
<feature type="compositionally biased region" description="Basic residues" evidence="7">
    <location>
        <begin position="1772"/>
        <end position="1782"/>
    </location>
</feature>
<dbReference type="Pfam" id="PF00632">
    <property type="entry name" value="HECT"/>
    <property type="match status" value="1"/>
</dbReference>
<feature type="region of interest" description="Disordered" evidence="7">
    <location>
        <begin position="3095"/>
        <end position="3161"/>
    </location>
</feature>
<accession>A0A7R9GF47</accession>
<dbReference type="GO" id="GO:0090263">
    <property type="term" value="P:positive regulation of canonical Wnt signaling pathway"/>
    <property type="evidence" value="ECO:0007669"/>
    <property type="project" value="TreeGrafter"/>
</dbReference>
<keyword evidence="12" id="KW-1185">Reference proteome</keyword>
<dbReference type="Gene3D" id="1.10.8.10">
    <property type="entry name" value="DNA helicase RuvA subunit, C-terminal domain"/>
    <property type="match status" value="1"/>
</dbReference>
<sequence length="3212" mass="352967">MDANYSEMKSEGQFPKLNIVLHPIPSEEEQFLERLRESSDLPGSRNSSGITGLNLTLECEEIEDIVVGPGHIALLLKDGTIARMRYSVNVDKVELIKSDSLKSDTPKGTITSTSLTAAAPRAGSGPSRSRSTARIGTGRHTAAAGALGTLSSSSAAGRVAGRSGLSRGPIVPALFVPEELVSQAQTVLQGKSRNVIVRELQRTNLDVNLAVNNLLSRDDEENDGDNEVDSYVPDDLISLLDAGLSASEHPSVIINAEGLFSEDVLGYSPRRSFGRSAARDRDYRSTAPAERDANCGEEVAAGAGGSGAAGGAASSSTSDRENRDTMFRGWRERAYGSQGTSTQSGRDLTKARWLESALRESLNPDKDIVRVKKKEILNTQACLQVGLLEYWPEEDIEKGEKFVKIAALYSELIAVTDKGKICQWRWASSKPYRCSEDRKVRHPKARSLNLVGEKVTMISASLVRCSVVTETSKIATWLDESIASYGGKLEHVAQVYPEFQKESVTEIHTCPLYTCVRLKSGVFYWWGVWPYEQRKKQWDESRARLRKQHVDAGSESLVQGSIVTLKSCPVYQPQAVGFNLANGEPKVGRLLTAAWSFTEAKTFALMDPTLPKKSSSSESTSRGSVAIGKRKLDETSSNSSDSQEVQWNVKDVVFLEDIRTVTTAEVLRVDGPYAICRFHGKEETITLGSRTKTKEKSKAKDKEPEKEEKEGIEQDKDAVMRLQHWNESRVLRADDLIVIKPGGLKQAEYFQKHPKKISVSDPSKLLSCRVDKNGLHAIVKANSNQLGYAIFNLASGKVIRQSVFPVEVSSFLLAGGTLELKACGDITADENDSVSVLLDGNRTIYPLARDCLQGIKDPWWLDLRPLSCIGMGICPLAASSATPNVKKSALAVVAMSFQPQQLMPLILRSDIGAVKEFVESLEDMEPGHMLLDGVMKSVVEEKCDGDRNIFHACVLINKPAVNQDSDFVQGSSSASASGSTVRCKCGGPTRSLGRRQCGGGTAGVGEAHSDIWRLDEDVVSLLSWPATSNASDPSSVVEELLEAYRGSRGIERRRRHDHRRIRSRPFPQQISSDDVDVEPRDRKEKEAEKDTPETVVDPKAIPTLAIFSIIADSLAFKPYLYQLLSARNAEGFTPFMMAVSVKAYPLALLMWEAMAAALEVDTAEVTFEALRPMMFPQRCQGDDSPLMIICANDTCSFTWTGAEHINQDIYECRTCGLVGSLCCCTECARVCHKNHDCKLKQTSPTAYCDCWEKCRCQALVAGNQKARHELFLKLMRFQELIVMPNSKGENILLFLVQTVGRQLQEHRQFRPTNTRSNVVLARKSRTVDPDQPADMPDHDLDPPKFCRRALERLLMDYQAVRALINMGVQNGSYVPANTQAPGRFAIFNREEEEMYLNGQDGSSQLDRFTHCMITKCFNECEDYYYTGGGDLVMLNNLLDTLIAEMSNDEDPERAKEAKVLAHRFVRSVVRVFAVVSVGIAPSANRKKSSQGSSAVFPINRCKKVFMSLLTVSLRELSEIADALIAPVRLGVVKPTAPFMLFSSASEAAQGSEDVFGGDSLYPSNSDDQESGLESHGGRRRLGSFFEGLLSGRRGGDFRHISENDVSMPSASGHDSSSAIQALEQVFAEGDPDFAQVLQRAGRRDNDNDDADKEISDNAGSFARLVEDVDEDDEEDDDNEEEGDGEEDDFQSSNGAGGGSSGVPRQLLLLGADVFESSMASENRSNDPLNSIENPDGNANRAAPSSELAEALSDLDNNFDYPDIAAGENLSPRSRRRRSRRRARENPNRNAAASNPGGAGAGGTGGDESSHVDENRAPDQDPGASDALRPGDSISLLFSEEDDDEDTGESSVVDETEEEEEDDDEDDDAATRQDGDRAGSPMDTSAPRGSHVSSAAGSQSAGIAAGNLVLDHSLTGRSRNPLIATAGPHLDWAIGRGRERSGAGSSLIYIDSGSLRRGTNAATGAPQTANAPSSAAHELAIAHPDPWTMGTTANGLARAFGIIVRQIAQLLVKLNESTVPGGLTGLRITPTEAYEAQIYVEKILKSTWDWLLTVMDATEGQLRFGAALAQASGKSTTPAFDPHSRHSTSSSSGRTDRDAARVGSSAASVGSRRVFFARALRRVYRFGGSSEQVSSRRDFVNYMLSLTRAHSDEHLDALPNIDVASLKHVAYVFDALLYFMRSSVDVIRNGAETPPRTFRTNLSDETKEPSEKSPTPVESVREYDASSHIFFRRSASTLYLGGHAPDMLSTPLAKALPLADQPHLLQPTARREELFCILPHPPAESGESYPAPHRLGLFPRRSRPEDSDDDSKNKAGSNSASFPETFRWGFATQAAMDFDESQSPGSPDNRVLLGRWRLTLELFGRVFVDDVGLEPGSLMSELGGFQVREARFRKDMEKLRSGAARDLTLKVDRARSSLIVQSFRELNTQFSINMKKVNGSQTQCPLTISRVKVTFRDEPGEGSGVARSFYSALAEALLSPEPLPNLDSCQVDPRNYGGFPYSLPKISGRYGRDSRGPLRSRRDARRHLNADARPFLHDGRPNEFLTRHLQSFGERLYPKIMALRPALASKITGMILELPPAELLNMLSSEESLRSRVDEAAELIVPGARDQSDGSNDAIDLDLFNLYARNNARDESGNFEGDVPPTDGAAETPDSATLFFCPGKKGFYSPRYGRPSRERFNAYRNVGRLIGLCLLQNELCPLSFNRHVLKYMLGRPIRFHDMAFYDPDVYESLRNLMYEMRNSENPSENVHDLVFSIDVREEEGGKQHELVPGGETIEVTPKNLCEYVRLYATHRMVTAQDKSLEAMRRGILDVLPASSLEGLTSEDLRLLLNGVGEVHVPSLVSFTSFHDESGEGGEKLAKFRRWFWAVVEKMTNLERQDLVYFWTGSPALPSSEEGFQPMPSITIRPADDNHLPTANTYPFFRLCVEEDGVRVFVMSSFVVKEVRRPDDRPRSTSENGGPSSAEVEAQAAARYLDRYFDTLDNFSLDIMRSLSRARNQSILQFGVLRKLKRTMKSTVTDPKVQFDSVVRLLVEMQGAADVKLREMQDHVLEPLDRRKRELDEYRKAWNLKNGASPCLIIERQVTKRVRRSMRVEATANNSDAGETPENGASTSVSAAPPGAPVSLTATTAPAPTSALKQTRRSLTNSIRGGLHTPLRRKSSLRRQLRAEAEEAAALAAGISVGNGTGRGSESSRRSESREENIARMLPRRG</sequence>
<dbReference type="GO" id="GO:0034450">
    <property type="term" value="F:ubiquitin-ubiquitin ligase activity"/>
    <property type="evidence" value="ECO:0007669"/>
    <property type="project" value="TreeGrafter"/>
</dbReference>
<protein>
    <recommendedName>
        <fullName evidence="13">E3 ubiquitin-protein ligase UBR5</fullName>
    </recommendedName>
</protein>
<feature type="compositionally biased region" description="Basic and acidic residues" evidence="7">
    <location>
        <begin position="3192"/>
        <end position="3204"/>
    </location>
</feature>
<feature type="region of interest" description="Disordered" evidence="7">
    <location>
        <begin position="1052"/>
        <end position="1094"/>
    </location>
</feature>
<feature type="compositionally biased region" description="Basic and acidic residues" evidence="7">
    <location>
        <begin position="2301"/>
        <end position="2312"/>
    </location>
</feature>
<feature type="compositionally biased region" description="Acidic residues" evidence="7">
    <location>
        <begin position="1838"/>
        <end position="1867"/>
    </location>
</feature>
<comment type="caution">
    <text evidence="5">Lacks conserved residue(s) required for the propagation of feature annotation.</text>
</comment>
<evidence type="ECO:0000256" key="1">
    <source>
        <dbReference type="ARBA" id="ARBA00022723"/>
    </source>
</evidence>
<feature type="compositionally biased region" description="Low complexity" evidence="7">
    <location>
        <begin position="116"/>
        <end position="134"/>
    </location>
</feature>
<feature type="compositionally biased region" description="Basic and acidic residues" evidence="7">
    <location>
        <begin position="1807"/>
        <end position="1818"/>
    </location>
</feature>
<keyword evidence="4" id="KW-0862">Zinc</keyword>
<feature type="region of interest" description="Disordered" evidence="7">
    <location>
        <begin position="1553"/>
        <end position="1578"/>
    </location>
</feature>
<dbReference type="SUPFAM" id="SSF56204">
    <property type="entry name" value="Hect, E3 ligase catalytic domain"/>
    <property type="match status" value="1"/>
</dbReference>
<dbReference type="Proteomes" id="UP000678499">
    <property type="component" value="Unassembled WGS sequence"/>
</dbReference>
<dbReference type="Pfam" id="PF11547">
    <property type="entry name" value="E3_UbLigase_EDD"/>
    <property type="match status" value="1"/>
</dbReference>
<keyword evidence="2" id="KW-0863">Zinc-finger</keyword>
<feature type="region of interest" description="Disordered" evidence="7">
    <location>
        <begin position="1641"/>
        <end position="1706"/>
    </location>
</feature>
<keyword evidence="3 5" id="KW-0833">Ubl conjugation pathway</keyword>
<feature type="compositionally biased region" description="Polar residues" evidence="7">
    <location>
        <begin position="106"/>
        <end position="115"/>
    </location>
</feature>
<feature type="compositionally biased region" description="Low complexity" evidence="7">
    <location>
        <begin position="1744"/>
        <end position="1755"/>
    </location>
</feature>
<dbReference type="OrthoDB" id="298098at2759"/>
<dbReference type="InterPro" id="IPR002004">
    <property type="entry name" value="PABP_HYD_C"/>
</dbReference>
<evidence type="ECO:0000256" key="2">
    <source>
        <dbReference type="ARBA" id="ARBA00022771"/>
    </source>
</evidence>
<dbReference type="PROSITE" id="PS50237">
    <property type="entry name" value="HECT"/>
    <property type="match status" value="1"/>
</dbReference>
<feature type="compositionally biased region" description="Polar residues" evidence="7">
    <location>
        <begin position="3097"/>
        <end position="3116"/>
    </location>
</feature>
<feature type="domain" description="PABC" evidence="10">
    <location>
        <begin position="2531"/>
        <end position="2608"/>
    </location>
</feature>
<dbReference type="InterPro" id="IPR009091">
    <property type="entry name" value="RCC1/BLIP-II"/>
</dbReference>
<dbReference type="Gene3D" id="1.10.1900.10">
    <property type="entry name" value="c-terminal domain of poly(a) binding protein"/>
    <property type="match status" value="1"/>
</dbReference>
<feature type="compositionally biased region" description="Acidic residues" evidence="7">
    <location>
        <begin position="1667"/>
        <end position="1689"/>
    </location>
</feature>
<feature type="region of interest" description="Disordered" evidence="7">
    <location>
        <begin position="608"/>
        <end position="642"/>
    </location>
</feature>
<feature type="region of interest" description="Disordered" evidence="7">
    <location>
        <begin position="2281"/>
        <end position="2320"/>
    </location>
</feature>
<dbReference type="GO" id="GO:0008270">
    <property type="term" value="F:zinc ion binding"/>
    <property type="evidence" value="ECO:0007669"/>
    <property type="project" value="UniProtKB-KW"/>
</dbReference>
<dbReference type="GO" id="GO:0003723">
    <property type="term" value="F:RNA binding"/>
    <property type="evidence" value="ECO:0007669"/>
    <property type="project" value="InterPro"/>
</dbReference>
<dbReference type="InterPro" id="IPR036053">
    <property type="entry name" value="PABP-dom"/>
</dbReference>
<dbReference type="InterPro" id="IPR047503">
    <property type="entry name" value="UBR-box_UBR5"/>
</dbReference>
<evidence type="ECO:0000256" key="3">
    <source>
        <dbReference type="ARBA" id="ARBA00022786"/>
    </source>
</evidence>
<evidence type="ECO:0000259" key="8">
    <source>
        <dbReference type="PROSITE" id="PS50237"/>
    </source>
</evidence>
<dbReference type="GO" id="GO:0005737">
    <property type="term" value="C:cytoplasm"/>
    <property type="evidence" value="ECO:0007669"/>
    <property type="project" value="TreeGrafter"/>
</dbReference>
<feature type="compositionally biased region" description="Polar residues" evidence="7">
    <location>
        <begin position="1718"/>
        <end position="1732"/>
    </location>
</feature>
<keyword evidence="1" id="KW-0479">Metal-binding</keyword>
<feature type="compositionally biased region" description="Low complexity" evidence="7">
    <location>
        <begin position="3125"/>
        <end position="3138"/>
    </location>
</feature>
<evidence type="ECO:0000256" key="5">
    <source>
        <dbReference type="PROSITE-ProRule" id="PRU00104"/>
    </source>
</evidence>
<feature type="compositionally biased region" description="Basic residues" evidence="7">
    <location>
        <begin position="1052"/>
        <end position="1063"/>
    </location>
</feature>
<feature type="zinc finger region" description="UBR-type" evidence="6">
    <location>
        <begin position="1193"/>
        <end position="1261"/>
    </location>
</feature>
<evidence type="ECO:0000256" key="7">
    <source>
        <dbReference type="SAM" id="MobiDB-lite"/>
    </source>
</evidence>
<dbReference type="Gene3D" id="2.130.10.30">
    <property type="entry name" value="Regulator of chromosome condensation 1/beta-lactamase-inhibitor protein II"/>
    <property type="match status" value="1"/>
</dbReference>
<evidence type="ECO:0000259" key="9">
    <source>
        <dbReference type="PROSITE" id="PS51157"/>
    </source>
</evidence>
<feature type="region of interest" description="Disordered" evidence="7">
    <location>
        <begin position="101"/>
        <end position="134"/>
    </location>
</feature>
<dbReference type="CDD" id="cd14423">
    <property type="entry name" value="CUE_UBR5"/>
    <property type="match status" value="1"/>
</dbReference>
<dbReference type="SMART" id="SM00517">
    <property type="entry name" value="PolyA"/>
    <property type="match status" value="1"/>
</dbReference>
<name>A0A7R9GF47_9CRUS</name>
<dbReference type="GO" id="GO:0005634">
    <property type="term" value="C:nucleus"/>
    <property type="evidence" value="ECO:0007669"/>
    <property type="project" value="TreeGrafter"/>
</dbReference>
<evidence type="ECO:0000256" key="6">
    <source>
        <dbReference type="PROSITE-ProRule" id="PRU00508"/>
    </source>
</evidence>
<dbReference type="SUPFAM" id="SSF63570">
    <property type="entry name" value="PABC (PABP) domain"/>
    <property type="match status" value="1"/>
</dbReference>
<dbReference type="PANTHER" id="PTHR46276">
    <property type="entry name" value="E3 UBIQUITIN-PROTEIN LIGASE UBR5"/>
    <property type="match status" value="1"/>
</dbReference>
<feature type="compositionally biased region" description="Basic and acidic residues" evidence="7">
    <location>
        <begin position="277"/>
        <end position="294"/>
    </location>
</feature>
<feature type="region of interest" description="Disordered" evidence="7">
    <location>
        <begin position="2073"/>
        <end position="2103"/>
    </location>
</feature>
<gene>
    <name evidence="11" type="ORF">NMOB1V02_LOCUS6511</name>
</gene>
<evidence type="ECO:0000259" key="10">
    <source>
        <dbReference type="PROSITE" id="PS51309"/>
    </source>
</evidence>
<dbReference type="InterPro" id="IPR000569">
    <property type="entry name" value="HECT_dom"/>
</dbReference>
<feature type="region of interest" description="Disordered" evidence="7">
    <location>
        <begin position="688"/>
        <end position="712"/>
    </location>
</feature>
<evidence type="ECO:0000313" key="11">
    <source>
        <dbReference type="EMBL" id="CAD7278815.1"/>
    </source>
</evidence>
<feature type="region of interest" description="Disordered" evidence="7">
    <location>
        <begin position="3178"/>
        <end position="3212"/>
    </location>
</feature>
<feature type="compositionally biased region" description="Low complexity" evidence="7">
    <location>
        <begin position="614"/>
        <end position="624"/>
    </location>
</feature>
<dbReference type="EMBL" id="OA883408">
    <property type="protein sequence ID" value="CAD7278815.1"/>
    <property type="molecule type" value="Genomic_DNA"/>
</dbReference>
<feature type="domain" description="HECT" evidence="8">
    <location>
        <begin position="2588"/>
        <end position="2919"/>
    </location>
</feature>
<dbReference type="SUPFAM" id="SSF50985">
    <property type="entry name" value="RCC1/BLIP-II"/>
    <property type="match status" value="1"/>
</dbReference>
<dbReference type="FunFam" id="1.10.8.10:FF:000009">
    <property type="entry name" value="Putative E3 ubiquitin-protein ligase UBR5"/>
    <property type="match status" value="1"/>
</dbReference>
<dbReference type="Gene3D" id="3.90.1750.10">
    <property type="entry name" value="Hect, E3 ligase catalytic domains"/>
    <property type="match status" value="1"/>
</dbReference>
<dbReference type="Gene3D" id="3.30.2160.10">
    <property type="entry name" value="Hect, E3 ligase catalytic domain"/>
    <property type="match status" value="1"/>
</dbReference>
<dbReference type="PANTHER" id="PTHR46276:SF1">
    <property type="entry name" value="E3 UBIQUITIN-PROTEIN LIGASE UBR5"/>
    <property type="match status" value="1"/>
</dbReference>
<proteinExistence type="predicted"/>
<feature type="region of interest" description="Disordered" evidence="7">
    <location>
        <begin position="1718"/>
        <end position="1897"/>
    </location>
</feature>
<dbReference type="GO" id="GO:0000209">
    <property type="term" value="P:protein polyubiquitination"/>
    <property type="evidence" value="ECO:0007669"/>
    <property type="project" value="TreeGrafter"/>
</dbReference>
<dbReference type="Gene3D" id="3.30.2410.10">
    <property type="entry name" value="Hect, E3 ligase catalytic domain"/>
    <property type="match status" value="1"/>
</dbReference>
<feature type="region of interest" description="Disordered" evidence="7">
    <location>
        <begin position="275"/>
        <end position="323"/>
    </location>
</feature>
<dbReference type="InterPro" id="IPR035983">
    <property type="entry name" value="Hect_E3_ubiquitin_ligase"/>
</dbReference>
<evidence type="ECO:0000313" key="12">
    <source>
        <dbReference type="Proteomes" id="UP000678499"/>
    </source>
</evidence>
<feature type="compositionally biased region" description="Basic and acidic residues" evidence="7">
    <location>
        <begin position="1077"/>
        <end position="1092"/>
    </location>
</feature>
<dbReference type="PROSITE" id="PS51309">
    <property type="entry name" value="PABC"/>
    <property type="match status" value="1"/>
</dbReference>
<dbReference type="SMART" id="SM00396">
    <property type="entry name" value="ZnF_UBR1"/>
    <property type="match status" value="1"/>
</dbReference>
<dbReference type="SMART" id="SM00119">
    <property type="entry name" value="HECTc"/>
    <property type="match status" value="1"/>
</dbReference>
<dbReference type="PROSITE" id="PS51157">
    <property type="entry name" value="ZF_UBR"/>
    <property type="match status" value="1"/>
</dbReference>
<dbReference type="InterPro" id="IPR003126">
    <property type="entry name" value="Znf_UBR"/>
</dbReference>
<dbReference type="GO" id="GO:0043130">
    <property type="term" value="F:ubiquitin binding"/>
    <property type="evidence" value="ECO:0007669"/>
    <property type="project" value="InterPro"/>
</dbReference>
<feature type="compositionally biased region" description="Basic and acidic residues" evidence="7">
    <location>
        <begin position="2201"/>
        <end position="2210"/>
    </location>
</feature>
<evidence type="ECO:0000256" key="4">
    <source>
        <dbReference type="ARBA" id="ARBA00022833"/>
    </source>
</evidence>
<evidence type="ECO:0008006" key="13">
    <source>
        <dbReference type="Google" id="ProtNLM"/>
    </source>
</evidence>
<feature type="domain" description="UBR-type" evidence="9">
    <location>
        <begin position="1193"/>
        <end position="1261"/>
    </location>
</feature>
<feature type="compositionally biased region" description="Low complexity" evidence="7">
    <location>
        <begin position="1888"/>
        <end position="1897"/>
    </location>
</feature>
<dbReference type="InterPro" id="IPR024725">
    <property type="entry name" value="UBR5_UBA"/>
</dbReference>
<dbReference type="EMBL" id="CAJPEX010001371">
    <property type="protein sequence ID" value="CAG0918967.1"/>
    <property type="molecule type" value="Genomic_DNA"/>
</dbReference>
<feature type="region of interest" description="Disordered" evidence="7">
    <location>
        <begin position="2947"/>
        <end position="2966"/>
    </location>
</feature>
<dbReference type="Pfam" id="PF00658">
    <property type="entry name" value="MLLE"/>
    <property type="match status" value="1"/>
</dbReference>
<feature type="compositionally biased region" description="Gly residues" evidence="7">
    <location>
        <begin position="1796"/>
        <end position="1805"/>
    </location>
</feature>
<feature type="region of interest" description="Disordered" evidence="7">
    <location>
        <begin position="2189"/>
        <end position="2218"/>
    </location>
</feature>
<organism evidence="11">
    <name type="scientific">Notodromas monacha</name>
    <dbReference type="NCBI Taxonomy" id="399045"/>
    <lineage>
        <taxon>Eukaryota</taxon>
        <taxon>Metazoa</taxon>
        <taxon>Ecdysozoa</taxon>
        <taxon>Arthropoda</taxon>
        <taxon>Crustacea</taxon>
        <taxon>Oligostraca</taxon>
        <taxon>Ostracoda</taxon>
        <taxon>Podocopa</taxon>
        <taxon>Podocopida</taxon>
        <taxon>Cypridocopina</taxon>
        <taxon>Cypridoidea</taxon>
        <taxon>Cyprididae</taxon>
        <taxon>Notodromas</taxon>
    </lineage>
</organism>
<feature type="compositionally biased region" description="Basic and acidic residues" evidence="7">
    <location>
        <begin position="692"/>
        <end position="712"/>
    </location>
</feature>